<evidence type="ECO:0000313" key="1">
    <source>
        <dbReference type="EMBL" id="MBA8816563.1"/>
    </source>
</evidence>
<evidence type="ECO:0000313" key="2">
    <source>
        <dbReference type="Proteomes" id="UP000526083"/>
    </source>
</evidence>
<gene>
    <name evidence="1" type="ORF">FHX48_001636</name>
</gene>
<sequence>MTAQDQLRALLRDDIALRLRAAGLIGTEGRFSIPSNDFYAQIGIQSSAASTESDYLRPKLPCWGPARPQTSKPRDAQSFFRAWASITMMPLGPRR</sequence>
<organism evidence="1 2">
    <name type="scientific">Microbacterium halimionae</name>
    <dbReference type="NCBI Taxonomy" id="1526413"/>
    <lineage>
        <taxon>Bacteria</taxon>
        <taxon>Bacillati</taxon>
        <taxon>Actinomycetota</taxon>
        <taxon>Actinomycetes</taxon>
        <taxon>Micrococcales</taxon>
        <taxon>Microbacteriaceae</taxon>
        <taxon>Microbacterium</taxon>
    </lineage>
</organism>
<comment type="caution">
    <text evidence="1">The sequence shown here is derived from an EMBL/GenBank/DDBJ whole genome shotgun (WGS) entry which is preliminary data.</text>
</comment>
<reference evidence="1 2" key="1">
    <citation type="submission" date="2020-07" db="EMBL/GenBank/DDBJ databases">
        <title>Sequencing the genomes of 1000 actinobacteria strains.</title>
        <authorList>
            <person name="Klenk H.-P."/>
        </authorList>
    </citation>
    <scope>NUCLEOTIDE SEQUENCE [LARGE SCALE GENOMIC DNA]</scope>
    <source>
        <strain evidence="1 2">DSM 27576</strain>
    </source>
</reference>
<dbReference type="AlphaFoldDB" id="A0A7W3JPD1"/>
<dbReference type="Proteomes" id="UP000526083">
    <property type="component" value="Unassembled WGS sequence"/>
</dbReference>
<name>A0A7W3JPD1_9MICO</name>
<keyword evidence="2" id="KW-1185">Reference proteome</keyword>
<accession>A0A7W3JPD1</accession>
<protein>
    <submittedName>
        <fullName evidence="1">Uncharacterized protein</fullName>
    </submittedName>
</protein>
<proteinExistence type="predicted"/>
<dbReference type="EMBL" id="JACGWY010000002">
    <property type="protein sequence ID" value="MBA8816563.1"/>
    <property type="molecule type" value="Genomic_DNA"/>
</dbReference>